<organism evidence="1 2">
    <name type="scientific">Mycena metata</name>
    <dbReference type="NCBI Taxonomy" id="1033252"/>
    <lineage>
        <taxon>Eukaryota</taxon>
        <taxon>Fungi</taxon>
        <taxon>Dikarya</taxon>
        <taxon>Basidiomycota</taxon>
        <taxon>Agaricomycotina</taxon>
        <taxon>Agaricomycetes</taxon>
        <taxon>Agaricomycetidae</taxon>
        <taxon>Agaricales</taxon>
        <taxon>Marasmiineae</taxon>
        <taxon>Mycenaceae</taxon>
        <taxon>Mycena</taxon>
    </lineage>
</organism>
<accession>A0AAD7N3V8</accession>
<sequence>MYKEEEEANKERRKGGQRELRWNEAKKVTFMVDVVAWEAERDEVKAEKRRKEWDKPKWKDYGSEHLLPRLKSQRTTMSPTPRQIPMWMETRDLGLIFTDTVPQSIQSIKNTILQVPPLTKKAVDPNSLLAKLRFSDADKKAASEHIDSVGLDSVKFTTGEDDQSDLAKAIFSQF</sequence>
<keyword evidence="2" id="KW-1185">Reference proteome</keyword>
<dbReference type="AlphaFoldDB" id="A0AAD7N3V8"/>
<evidence type="ECO:0000313" key="2">
    <source>
        <dbReference type="Proteomes" id="UP001215598"/>
    </source>
</evidence>
<reference evidence="1" key="1">
    <citation type="submission" date="2023-03" db="EMBL/GenBank/DDBJ databases">
        <title>Massive genome expansion in bonnet fungi (Mycena s.s.) driven by repeated elements and novel gene families across ecological guilds.</title>
        <authorList>
            <consortium name="Lawrence Berkeley National Laboratory"/>
            <person name="Harder C.B."/>
            <person name="Miyauchi S."/>
            <person name="Viragh M."/>
            <person name="Kuo A."/>
            <person name="Thoen E."/>
            <person name="Andreopoulos B."/>
            <person name="Lu D."/>
            <person name="Skrede I."/>
            <person name="Drula E."/>
            <person name="Henrissat B."/>
            <person name="Morin E."/>
            <person name="Kohler A."/>
            <person name="Barry K."/>
            <person name="LaButti K."/>
            <person name="Morin E."/>
            <person name="Salamov A."/>
            <person name="Lipzen A."/>
            <person name="Mereny Z."/>
            <person name="Hegedus B."/>
            <person name="Baldrian P."/>
            <person name="Stursova M."/>
            <person name="Weitz H."/>
            <person name="Taylor A."/>
            <person name="Grigoriev I.V."/>
            <person name="Nagy L.G."/>
            <person name="Martin F."/>
            <person name="Kauserud H."/>
        </authorList>
    </citation>
    <scope>NUCLEOTIDE SEQUENCE</scope>
    <source>
        <strain evidence="1">CBHHK182m</strain>
    </source>
</reference>
<comment type="caution">
    <text evidence="1">The sequence shown here is derived from an EMBL/GenBank/DDBJ whole genome shotgun (WGS) entry which is preliminary data.</text>
</comment>
<proteinExistence type="predicted"/>
<dbReference type="Proteomes" id="UP001215598">
    <property type="component" value="Unassembled WGS sequence"/>
</dbReference>
<gene>
    <name evidence="1" type="ORF">B0H16DRAFT_1463303</name>
</gene>
<dbReference type="EMBL" id="JARKIB010000087">
    <property type="protein sequence ID" value="KAJ7744425.1"/>
    <property type="molecule type" value="Genomic_DNA"/>
</dbReference>
<evidence type="ECO:0000313" key="1">
    <source>
        <dbReference type="EMBL" id="KAJ7744425.1"/>
    </source>
</evidence>
<protein>
    <submittedName>
        <fullName evidence="1">Uncharacterized protein</fullName>
    </submittedName>
</protein>
<name>A0AAD7N3V8_9AGAR</name>